<dbReference type="PANTHER" id="PTHR13479:SF66">
    <property type="entry name" value="LARGE RIBOSOMAL SUBUNIT PROTEIN ML66"/>
    <property type="match status" value="1"/>
</dbReference>
<dbReference type="GO" id="GO:0005743">
    <property type="term" value="C:mitochondrial inner membrane"/>
    <property type="evidence" value="ECO:0007669"/>
    <property type="project" value="UniProtKB-ARBA"/>
</dbReference>
<keyword evidence="3" id="KW-0689">Ribosomal protein</keyword>
<comment type="subcellular location">
    <subcellularLocation>
        <location evidence="1">Mitochondrion</location>
    </subcellularLocation>
</comment>
<dbReference type="GO" id="GO:0070181">
    <property type="term" value="F:small ribosomal subunit rRNA binding"/>
    <property type="evidence" value="ECO:0007669"/>
    <property type="project" value="TreeGrafter"/>
</dbReference>
<evidence type="ECO:0000256" key="2">
    <source>
        <dbReference type="ARBA" id="ARBA00022946"/>
    </source>
</evidence>
<dbReference type="GO" id="GO:0032543">
    <property type="term" value="P:mitochondrial translation"/>
    <property type="evidence" value="ECO:0007669"/>
    <property type="project" value="TreeGrafter"/>
</dbReference>
<dbReference type="EMBL" id="OW240913">
    <property type="protein sequence ID" value="CAH2256383.1"/>
    <property type="molecule type" value="Genomic_DNA"/>
</dbReference>
<keyword evidence="2" id="KW-0809">Transit peptide</keyword>
<dbReference type="PANTHER" id="PTHR13479">
    <property type="entry name" value="30S RIBOSOMAL PROTEIN S18"/>
    <property type="match status" value="1"/>
</dbReference>
<dbReference type="Pfam" id="PF01084">
    <property type="entry name" value="Ribosomal_S18"/>
    <property type="match status" value="1"/>
</dbReference>
<evidence type="ECO:0000256" key="7">
    <source>
        <dbReference type="ARBA" id="ARBA00071652"/>
    </source>
</evidence>
<dbReference type="Gene3D" id="4.10.640.10">
    <property type="entry name" value="Ribosomal protein S18"/>
    <property type="match status" value="1"/>
</dbReference>
<dbReference type="AlphaFoldDB" id="A0AAD1VX68"/>
<dbReference type="SUPFAM" id="SSF46911">
    <property type="entry name" value="Ribosomal protein S18"/>
    <property type="match status" value="1"/>
</dbReference>
<comment type="similarity">
    <text evidence="6">Belongs to the bacterial ribosomal protein bS18 family. Mitochondrion-specific ribosomal protein mL66 subfamily.</text>
</comment>
<evidence type="ECO:0000256" key="6">
    <source>
        <dbReference type="ARBA" id="ARBA00061060"/>
    </source>
</evidence>
<accession>A0AAD1VX68</accession>
<evidence type="ECO:0000256" key="5">
    <source>
        <dbReference type="ARBA" id="ARBA00023274"/>
    </source>
</evidence>
<dbReference type="InterPro" id="IPR001648">
    <property type="entry name" value="Ribosomal_bS18"/>
</dbReference>
<evidence type="ECO:0000256" key="3">
    <source>
        <dbReference type="ARBA" id="ARBA00022980"/>
    </source>
</evidence>
<organism evidence="8 9">
    <name type="scientific">Pelobates cultripes</name>
    <name type="common">Western spadefoot toad</name>
    <dbReference type="NCBI Taxonomy" id="61616"/>
    <lineage>
        <taxon>Eukaryota</taxon>
        <taxon>Metazoa</taxon>
        <taxon>Chordata</taxon>
        <taxon>Craniata</taxon>
        <taxon>Vertebrata</taxon>
        <taxon>Euteleostomi</taxon>
        <taxon>Amphibia</taxon>
        <taxon>Batrachia</taxon>
        <taxon>Anura</taxon>
        <taxon>Pelobatoidea</taxon>
        <taxon>Pelobatidae</taxon>
        <taxon>Pelobates</taxon>
    </lineage>
</organism>
<dbReference type="Proteomes" id="UP001295444">
    <property type="component" value="Chromosome 02"/>
</dbReference>
<dbReference type="GO" id="GO:0005763">
    <property type="term" value="C:mitochondrial small ribosomal subunit"/>
    <property type="evidence" value="ECO:0007669"/>
    <property type="project" value="TreeGrafter"/>
</dbReference>
<keyword evidence="9" id="KW-1185">Reference proteome</keyword>
<reference evidence="8" key="1">
    <citation type="submission" date="2022-03" db="EMBL/GenBank/DDBJ databases">
        <authorList>
            <person name="Alioto T."/>
            <person name="Alioto T."/>
            <person name="Gomez Garrido J."/>
        </authorList>
    </citation>
    <scope>NUCLEOTIDE SEQUENCE</scope>
</reference>
<dbReference type="GO" id="GO:0003735">
    <property type="term" value="F:structural constituent of ribosome"/>
    <property type="evidence" value="ECO:0007669"/>
    <property type="project" value="InterPro"/>
</dbReference>
<evidence type="ECO:0000313" key="9">
    <source>
        <dbReference type="Proteomes" id="UP001295444"/>
    </source>
</evidence>
<dbReference type="InterPro" id="IPR036870">
    <property type="entry name" value="Ribosomal_bS18_sf"/>
</dbReference>
<evidence type="ECO:0000313" key="8">
    <source>
        <dbReference type="EMBL" id="CAH2256383.1"/>
    </source>
</evidence>
<proteinExistence type="inferred from homology"/>
<protein>
    <recommendedName>
        <fullName evidence="7">Large ribosomal subunit protein mL66</fullName>
    </recommendedName>
</protein>
<evidence type="ECO:0000256" key="4">
    <source>
        <dbReference type="ARBA" id="ARBA00023128"/>
    </source>
</evidence>
<keyword evidence="4" id="KW-0496">Mitochondrion</keyword>
<sequence length="197" mass="22438">MAASSALLSPVFQLVRAGYRVLTRGVWGPTLLHSRSLRELVEEKSGKVTVLEGRIIEDKEGQTPPNPTGGCPICRWNLKHKYGYTDVLLLSQFIRSDGGMLPRRLTGLCTEEHRKVEECVKMAHRAGLLPNHRPKLPEGVIPKPKFQLNRYLTRWSVSSTKPILKKGLKWCKVRMPVGHPILKDNVRYGKKHMYSRH</sequence>
<keyword evidence="5" id="KW-0687">Ribonucleoprotein</keyword>
<evidence type="ECO:0000256" key="1">
    <source>
        <dbReference type="ARBA" id="ARBA00004173"/>
    </source>
</evidence>
<name>A0AAD1VX68_PELCU</name>
<gene>
    <name evidence="8" type="ORF">PECUL_23A056135</name>
</gene>
<dbReference type="FunFam" id="4.10.640.10:FF:000011">
    <property type="entry name" value="28S ribosomal protein S18a, mitochondrial"/>
    <property type="match status" value="1"/>
</dbReference>